<evidence type="ECO:0000313" key="2">
    <source>
        <dbReference type="EMBL" id="KAE9206862.1"/>
    </source>
</evidence>
<organism evidence="2 3">
    <name type="scientific">Phytophthora fragariae</name>
    <dbReference type="NCBI Taxonomy" id="53985"/>
    <lineage>
        <taxon>Eukaryota</taxon>
        <taxon>Sar</taxon>
        <taxon>Stramenopiles</taxon>
        <taxon>Oomycota</taxon>
        <taxon>Peronosporomycetes</taxon>
        <taxon>Peronosporales</taxon>
        <taxon>Peronosporaceae</taxon>
        <taxon>Phytophthora</taxon>
    </lineage>
</organism>
<dbReference type="PANTHER" id="PTHR19211">
    <property type="entry name" value="ATP-BINDING TRANSPORT PROTEIN-RELATED"/>
    <property type="match status" value="1"/>
</dbReference>
<dbReference type="EMBL" id="QXGD01001404">
    <property type="protein sequence ID" value="KAE9206862.1"/>
    <property type="molecule type" value="Genomic_DNA"/>
</dbReference>
<evidence type="ECO:0008006" key="4">
    <source>
        <dbReference type="Google" id="ProtNLM"/>
    </source>
</evidence>
<keyword evidence="1" id="KW-0677">Repeat</keyword>
<dbReference type="AlphaFoldDB" id="A0A6A3XQZ8"/>
<reference evidence="2 3" key="1">
    <citation type="submission" date="2018-08" db="EMBL/GenBank/DDBJ databases">
        <title>Genomic investigation of the strawberry pathogen Phytophthora fragariae indicates pathogenicity is determined by transcriptional variation in three key races.</title>
        <authorList>
            <person name="Adams T.M."/>
            <person name="Armitage A.D."/>
            <person name="Sobczyk M.K."/>
            <person name="Bates H.J."/>
            <person name="Dunwell J.M."/>
            <person name="Nellist C.F."/>
            <person name="Harrison R.J."/>
        </authorList>
    </citation>
    <scope>NUCLEOTIDE SEQUENCE [LARGE SCALE GENOMIC DNA]</scope>
    <source>
        <strain evidence="2 3">BC-1</strain>
    </source>
</reference>
<protein>
    <recommendedName>
        <fullName evidence="4">ABC transporter domain-containing protein</fullName>
    </recommendedName>
</protein>
<dbReference type="InterPro" id="IPR050611">
    <property type="entry name" value="ABCF"/>
</dbReference>
<dbReference type="Gene3D" id="3.40.50.300">
    <property type="entry name" value="P-loop containing nucleotide triphosphate hydrolases"/>
    <property type="match status" value="1"/>
</dbReference>
<accession>A0A6A3XQZ8</accession>
<name>A0A6A3XQZ8_9STRA</name>
<dbReference type="Proteomes" id="UP000440367">
    <property type="component" value="Unassembled WGS sequence"/>
</dbReference>
<evidence type="ECO:0000256" key="1">
    <source>
        <dbReference type="ARBA" id="ARBA00022737"/>
    </source>
</evidence>
<dbReference type="SUPFAM" id="SSF52540">
    <property type="entry name" value="P-loop containing nucleoside triphosphate hydrolases"/>
    <property type="match status" value="1"/>
</dbReference>
<dbReference type="InterPro" id="IPR027417">
    <property type="entry name" value="P-loop_NTPase"/>
</dbReference>
<comment type="caution">
    <text evidence="2">The sequence shown here is derived from an EMBL/GenBank/DDBJ whole genome shotgun (WGS) entry which is preliminary data.</text>
</comment>
<gene>
    <name evidence="2" type="ORF">PF002_g19874</name>
</gene>
<sequence>MTVFVGSDAEQLMARTWSFIKLRTKVELFTATRDDEQAALTREWEDVSFLPDLTQDNGVSNINMPRLTINFKYKSLVSDTALQSVDGRRYGIVRNNGAGKTKLLRYISQYEPEGFQQHLRIQLVEQEFTSKLSKDERSMLEMVLAADYERSKLLQEEKELTAE</sequence>
<evidence type="ECO:0000313" key="3">
    <source>
        <dbReference type="Proteomes" id="UP000440367"/>
    </source>
</evidence>
<dbReference type="PANTHER" id="PTHR19211:SF134">
    <property type="entry name" value="ABC TRANSPORTER DOMAIN-CONTAINING PROTEIN"/>
    <property type="match status" value="1"/>
</dbReference>
<dbReference type="GO" id="GO:0005524">
    <property type="term" value="F:ATP binding"/>
    <property type="evidence" value="ECO:0007669"/>
    <property type="project" value="TreeGrafter"/>
</dbReference>
<proteinExistence type="predicted"/>